<feature type="region of interest" description="Disordered" evidence="6">
    <location>
        <begin position="242"/>
        <end position="288"/>
    </location>
</feature>
<evidence type="ECO:0000256" key="1">
    <source>
        <dbReference type="ARBA" id="ARBA00005820"/>
    </source>
</evidence>
<dbReference type="EMBL" id="WIAO01000015">
    <property type="protein sequence ID" value="MQM26600.1"/>
    <property type="molecule type" value="Genomic_DNA"/>
</dbReference>
<dbReference type="InterPro" id="IPR027417">
    <property type="entry name" value="P-loop_NTPase"/>
</dbReference>
<dbReference type="Gene3D" id="1.25.40.10">
    <property type="entry name" value="Tetratricopeptide repeat domain"/>
    <property type="match status" value="2"/>
</dbReference>
<dbReference type="SMART" id="SM01043">
    <property type="entry name" value="BTAD"/>
    <property type="match status" value="1"/>
</dbReference>
<dbReference type="Pfam" id="PF00486">
    <property type="entry name" value="Trans_reg_C"/>
    <property type="match status" value="1"/>
</dbReference>
<feature type="domain" description="OmpR/PhoB-type" evidence="7">
    <location>
        <begin position="22"/>
        <end position="93"/>
    </location>
</feature>
<dbReference type="InterPro" id="IPR016032">
    <property type="entry name" value="Sig_transdc_resp-reg_C-effctor"/>
</dbReference>
<dbReference type="PRINTS" id="PR00364">
    <property type="entry name" value="DISEASERSIST"/>
</dbReference>
<keyword evidence="5" id="KW-0802">TPR repeat</keyword>
<dbReference type="Pfam" id="PF03704">
    <property type="entry name" value="BTAD"/>
    <property type="match status" value="1"/>
</dbReference>
<dbReference type="GO" id="GO:0043531">
    <property type="term" value="F:ADP binding"/>
    <property type="evidence" value="ECO:0007669"/>
    <property type="project" value="InterPro"/>
</dbReference>
<proteinExistence type="inferred from homology"/>
<dbReference type="PROSITE" id="PS50005">
    <property type="entry name" value="TPR"/>
    <property type="match status" value="1"/>
</dbReference>
<accession>A0A6L5GAK1</accession>
<evidence type="ECO:0000259" key="8">
    <source>
        <dbReference type="SMART" id="SM01043"/>
    </source>
</evidence>
<evidence type="ECO:0000313" key="10">
    <source>
        <dbReference type="Proteomes" id="UP000477750"/>
    </source>
</evidence>
<reference evidence="9 10" key="1">
    <citation type="submission" date="2019-10" db="EMBL/GenBank/DDBJ databases">
        <title>Glycomyces albidus sp. nov., a novel actinomycete isolated from rhizosphere soil of wheat (Triticum aestivum L.).</title>
        <authorList>
            <person name="Qian L."/>
        </authorList>
    </citation>
    <scope>NUCLEOTIDE SEQUENCE [LARGE SCALE GENOMIC DNA]</scope>
    <source>
        <strain evidence="9 10">NEAU-7082</strain>
    </source>
</reference>
<keyword evidence="4" id="KW-0804">Transcription</keyword>
<keyword evidence="2" id="KW-0805">Transcription regulation</keyword>
<keyword evidence="10" id="KW-1185">Reference proteome</keyword>
<dbReference type="SUPFAM" id="SSF46894">
    <property type="entry name" value="C-terminal effector domain of the bipartite response regulators"/>
    <property type="match status" value="1"/>
</dbReference>
<dbReference type="GO" id="GO:0003677">
    <property type="term" value="F:DNA binding"/>
    <property type="evidence" value="ECO:0007669"/>
    <property type="project" value="UniProtKB-KW"/>
</dbReference>
<evidence type="ECO:0000256" key="5">
    <source>
        <dbReference type="PROSITE-ProRule" id="PRU00339"/>
    </source>
</evidence>
<dbReference type="SMART" id="SM00028">
    <property type="entry name" value="TPR"/>
    <property type="match status" value="6"/>
</dbReference>
<gene>
    <name evidence="9" type="ORF">GFD30_13605</name>
</gene>
<comment type="caution">
    <text evidence="9">The sequence shown here is derived from an EMBL/GenBank/DDBJ whole genome shotgun (WGS) entry which is preliminary data.</text>
</comment>
<evidence type="ECO:0000259" key="7">
    <source>
        <dbReference type="SMART" id="SM00862"/>
    </source>
</evidence>
<evidence type="ECO:0000256" key="3">
    <source>
        <dbReference type="ARBA" id="ARBA00023125"/>
    </source>
</evidence>
<evidence type="ECO:0000256" key="2">
    <source>
        <dbReference type="ARBA" id="ARBA00023015"/>
    </source>
</evidence>
<dbReference type="InterPro" id="IPR036388">
    <property type="entry name" value="WH-like_DNA-bd_sf"/>
</dbReference>
<sequence length="982" mass="105260">MCAMTETMRIGLLGPFQVTDGGVPKAVDGGRQRAVLAALALAAGRPVRSSALAAHVWGEDTPSARHRLHAIVNRLRQTVAPEAIRAAPGEYTLDLEPGAVDVHRFRSLVAEARNADGPAELALLEQALGLWRGDPLVDVDAEGLVVAHAPKLIEERMRAVERRADLVLEAGGHAELVPELTELTTAHPLREFLWSRLMLALHRSGRQAEALAAYQRVRTELADRLGIDPGEELQRVHRAVLRPADAPPGQATTPARALPAPAPDVPAQARAASATPAQADPSRPVPTAPRQLAADIAGFTGRADRLAELDLLLDTLLDRAAGDGPEASVAVISGPGGVGKTSLAVHWAHRVADRFPDGQLHLNLAGRPGPASADTPLMTLLLALGTPPERIPPDADGRSAELRSALAGRRVLILLDNARDADQVRPFLPGPGSLVLVTSRNRLRSLRRREGAHLMELDPFTPAESAALLRSALGPETLTGHADAIAELADLCGHLPLAVALAAERIRNTGIPLPELVEEARDDTARLDALDDGADDVRKVFDWSYRALPQREAMMFRALAAVPGPDIGAAAAAALTGTAPPAALRLLESLVDHNLLRRHRPGRYELHDLLRVYAAELAARTDGEERRLESLSRLFDWYTATGLEARFHVHPASADPGLETPRTAVPPLHFDDAPAALAWFETEHDNLIAAVGAASDAGLDRNCWQLAHVMWSHLDRCRAWPEIAVLGETGLAAARRAGDRRGEAEMLTMGANLRYLGRFEEAVTSQREALAIYQELGNRSGQASVLNNLGLIFRRMGRHDEAIDHLRRCAAIDEEVGTQGDLAISLMNLDQSYMDAGRAARAIEAAGRSLELLRGLGHVRGQGRAMETIGRAHGRLGDHDAAASWLRRAAAVFADVGDRWYQSGTLTDLGRELRAGGRGAEAEAALEQALEIADAIGDPRAADIRELLAECGDAPERVPAQRKGLAAENTDKAPGEHTAGRR</sequence>
<name>A0A6L5GAK1_9ACTN</name>
<dbReference type="SMART" id="SM00862">
    <property type="entry name" value="Trans_reg_C"/>
    <property type="match status" value="1"/>
</dbReference>
<comment type="similarity">
    <text evidence="1">Belongs to the AfsR/DnrI/RedD regulatory family.</text>
</comment>
<evidence type="ECO:0000256" key="4">
    <source>
        <dbReference type="ARBA" id="ARBA00023163"/>
    </source>
</evidence>
<dbReference type="PANTHER" id="PTHR35807">
    <property type="entry name" value="TRANSCRIPTIONAL REGULATOR REDD-RELATED"/>
    <property type="match status" value="1"/>
</dbReference>
<dbReference type="GO" id="GO:0006355">
    <property type="term" value="P:regulation of DNA-templated transcription"/>
    <property type="evidence" value="ECO:0007669"/>
    <property type="project" value="InterPro"/>
</dbReference>
<keyword evidence="3" id="KW-0238">DNA-binding</keyword>
<dbReference type="AlphaFoldDB" id="A0A6L5GAK1"/>
<dbReference type="SUPFAM" id="SSF48452">
    <property type="entry name" value="TPR-like"/>
    <property type="match status" value="2"/>
</dbReference>
<dbReference type="PANTHER" id="PTHR35807:SF1">
    <property type="entry name" value="TRANSCRIPTIONAL REGULATOR REDD"/>
    <property type="match status" value="1"/>
</dbReference>
<evidence type="ECO:0000313" key="9">
    <source>
        <dbReference type="EMBL" id="MQM26600.1"/>
    </source>
</evidence>
<dbReference type="InterPro" id="IPR051677">
    <property type="entry name" value="AfsR-DnrI-RedD_regulator"/>
</dbReference>
<feature type="repeat" description="TPR" evidence="5">
    <location>
        <begin position="783"/>
        <end position="816"/>
    </location>
</feature>
<dbReference type="InterPro" id="IPR019734">
    <property type="entry name" value="TPR_rpt"/>
</dbReference>
<feature type="compositionally biased region" description="Basic and acidic residues" evidence="6">
    <location>
        <begin position="969"/>
        <end position="982"/>
    </location>
</feature>
<protein>
    <submittedName>
        <fullName evidence="9">Tetratricopeptide repeat protein</fullName>
    </submittedName>
</protein>
<dbReference type="InterPro" id="IPR011990">
    <property type="entry name" value="TPR-like_helical_dom_sf"/>
</dbReference>
<evidence type="ECO:0000256" key="6">
    <source>
        <dbReference type="SAM" id="MobiDB-lite"/>
    </source>
</evidence>
<organism evidence="9 10">
    <name type="scientific">Glycomyces albidus</name>
    <dbReference type="NCBI Taxonomy" id="2656774"/>
    <lineage>
        <taxon>Bacteria</taxon>
        <taxon>Bacillati</taxon>
        <taxon>Actinomycetota</taxon>
        <taxon>Actinomycetes</taxon>
        <taxon>Glycomycetales</taxon>
        <taxon>Glycomycetaceae</taxon>
        <taxon>Glycomyces</taxon>
    </lineage>
</organism>
<dbReference type="GO" id="GO:0000160">
    <property type="term" value="P:phosphorelay signal transduction system"/>
    <property type="evidence" value="ECO:0007669"/>
    <property type="project" value="InterPro"/>
</dbReference>
<feature type="region of interest" description="Disordered" evidence="6">
    <location>
        <begin position="952"/>
        <end position="982"/>
    </location>
</feature>
<dbReference type="Gene3D" id="1.10.10.10">
    <property type="entry name" value="Winged helix-like DNA-binding domain superfamily/Winged helix DNA-binding domain"/>
    <property type="match status" value="1"/>
</dbReference>
<dbReference type="Proteomes" id="UP000477750">
    <property type="component" value="Unassembled WGS sequence"/>
</dbReference>
<dbReference type="SUPFAM" id="SSF52540">
    <property type="entry name" value="P-loop containing nucleoside triphosphate hydrolases"/>
    <property type="match status" value="1"/>
</dbReference>
<dbReference type="Gene3D" id="3.40.50.300">
    <property type="entry name" value="P-loop containing nucleotide triphosphate hydrolases"/>
    <property type="match status" value="1"/>
</dbReference>
<dbReference type="CDD" id="cd15831">
    <property type="entry name" value="BTAD"/>
    <property type="match status" value="1"/>
</dbReference>
<feature type="compositionally biased region" description="Low complexity" evidence="6">
    <location>
        <begin position="251"/>
        <end position="279"/>
    </location>
</feature>
<feature type="domain" description="Bacterial transcriptional activator" evidence="8">
    <location>
        <begin position="100"/>
        <end position="241"/>
    </location>
</feature>
<dbReference type="InterPro" id="IPR005158">
    <property type="entry name" value="BTAD"/>
</dbReference>
<dbReference type="Pfam" id="PF13424">
    <property type="entry name" value="TPR_12"/>
    <property type="match status" value="1"/>
</dbReference>
<dbReference type="InterPro" id="IPR001867">
    <property type="entry name" value="OmpR/PhoB-type_DNA-bd"/>
</dbReference>